<keyword evidence="11 16" id="KW-0630">Potassium</keyword>
<feature type="active site" description="4-aspartylphosphate intermediate" evidence="16">
    <location>
        <position position="315"/>
    </location>
</feature>
<dbReference type="PANTHER" id="PTHR43743">
    <property type="entry name" value="POTASSIUM-TRANSPORTING ATPASE ATP-BINDING SUBUNIT"/>
    <property type="match status" value="1"/>
</dbReference>
<feature type="transmembrane region" description="Helical" evidence="16">
    <location>
        <begin position="39"/>
        <end position="60"/>
    </location>
</feature>
<keyword evidence="12 16" id="KW-1278">Translocase</keyword>
<dbReference type="GO" id="GO:0005886">
    <property type="term" value="C:plasma membrane"/>
    <property type="evidence" value="ECO:0007669"/>
    <property type="project" value="UniProtKB-SubCell"/>
</dbReference>
<dbReference type="GO" id="GO:0016887">
    <property type="term" value="F:ATP hydrolysis activity"/>
    <property type="evidence" value="ECO:0007669"/>
    <property type="project" value="InterPro"/>
</dbReference>
<evidence type="ECO:0000256" key="9">
    <source>
        <dbReference type="ARBA" id="ARBA00022840"/>
    </source>
</evidence>
<evidence type="ECO:0000256" key="6">
    <source>
        <dbReference type="ARBA" id="ARBA00022692"/>
    </source>
</evidence>
<evidence type="ECO:0000256" key="8">
    <source>
        <dbReference type="ARBA" id="ARBA00022741"/>
    </source>
</evidence>
<comment type="catalytic activity">
    <reaction evidence="16">
        <text>K(+)(out) + ATP + H2O = K(+)(in) + ADP + phosphate + H(+)</text>
        <dbReference type="Rhea" id="RHEA:16777"/>
        <dbReference type="ChEBI" id="CHEBI:15377"/>
        <dbReference type="ChEBI" id="CHEBI:15378"/>
        <dbReference type="ChEBI" id="CHEBI:29103"/>
        <dbReference type="ChEBI" id="CHEBI:30616"/>
        <dbReference type="ChEBI" id="CHEBI:43474"/>
        <dbReference type="ChEBI" id="CHEBI:456216"/>
        <dbReference type="EC" id="7.2.2.6"/>
    </reaction>
</comment>
<dbReference type="Gene3D" id="2.70.150.10">
    <property type="entry name" value="Calcium-transporting ATPase, cytoplasmic transduction domain A"/>
    <property type="match status" value="1"/>
</dbReference>
<evidence type="ECO:0000256" key="2">
    <source>
        <dbReference type="ARBA" id="ARBA00022448"/>
    </source>
</evidence>
<dbReference type="Pfam" id="PF00702">
    <property type="entry name" value="Hydrolase"/>
    <property type="match status" value="1"/>
</dbReference>
<organism evidence="18 19">
    <name type="scientific">Rhodoblastus acidophilus</name>
    <name type="common">Rhodopseudomonas acidophila</name>
    <dbReference type="NCBI Taxonomy" id="1074"/>
    <lineage>
        <taxon>Bacteria</taxon>
        <taxon>Pseudomonadati</taxon>
        <taxon>Pseudomonadota</taxon>
        <taxon>Alphaproteobacteria</taxon>
        <taxon>Hyphomicrobiales</taxon>
        <taxon>Rhodoblastaceae</taxon>
        <taxon>Rhodoblastus</taxon>
    </lineage>
</organism>
<keyword evidence="5 16" id="KW-0597">Phosphoprotein</keyword>
<keyword evidence="4 16" id="KW-0633">Potassium transport</keyword>
<comment type="subunit">
    <text evidence="16">The system is composed of three essential subunits: KdpA, KdpB and KdpC.</text>
</comment>
<dbReference type="AlphaFoldDB" id="A0A6N8DHM5"/>
<dbReference type="NCBIfam" id="TIGR01494">
    <property type="entry name" value="ATPase_P-type"/>
    <property type="match status" value="2"/>
</dbReference>
<dbReference type="RefSeq" id="WP_155444376.1">
    <property type="nucleotide sequence ID" value="NZ_JAOQNR010000001.1"/>
</dbReference>
<dbReference type="SUPFAM" id="SSF81653">
    <property type="entry name" value="Calcium ATPase, transduction domain A"/>
    <property type="match status" value="1"/>
</dbReference>
<dbReference type="NCBIfam" id="TIGR01497">
    <property type="entry name" value="kdpB"/>
    <property type="match status" value="1"/>
</dbReference>
<comment type="caution">
    <text evidence="18">The sequence shown here is derived from an EMBL/GenBank/DDBJ whole genome shotgun (WGS) entry which is preliminary data.</text>
</comment>
<dbReference type="Pfam" id="PF00122">
    <property type="entry name" value="E1-E2_ATPase"/>
    <property type="match status" value="1"/>
</dbReference>
<keyword evidence="7 16" id="KW-0479">Metal-binding</keyword>
<evidence type="ECO:0000256" key="5">
    <source>
        <dbReference type="ARBA" id="ARBA00022553"/>
    </source>
</evidence>
<keyword evidence="8 16" id="KW-0547">Nucleotide-binding</keyword>
<accession>A0A6N8DHM5</accession>
<evidence type="ECO:0000256" key="10">
    <source>
        <dbReference type="ARBA" id="ARBA00022842"/>
    </source>
</evidence>
<feature type="binding site" evidence="16">
    <location>
        <position position="403"/>
    </location>
    <ligand>
        <name>ATP</name>
        <dbReference type="ChEBI" id="CHEBI:30616"/>
    </ligand>
</feature>
<dbReference type="SFLD" id="SFLDS00003">
    <property type="entry name" value="Haloacid_Dehalogenase"/>
    <property type="match status" value="1"/>
</dbReference>
<dbReference type="CDD" id="cd02078">
    <property type="entry name" value="P-type_ATPase_K"/>
    <property type="match status" value="1"/>
</dbReference>
<evidence type="ECO:0000256" key="14">
    <source>
        <dbReference type="ARBA" id="ARBA00023065"/>
    </source>
</evidence>
<dbReference type="Gene3D" id="3.40.50.1000">
    <property type="entry name" value="HAD superfamily/HAD-like"/>
    <property type="match status" value="1"/>
</dbReference>
<feature type="transmembrane region" description="Helical" evidence="16">
    <location>
        <begin position="643"/>
        <end position="663"/>
    </location>
</feature>
<dbReference type="EMBL" id="WNKS01000001">
    <property type="protein sequence ID" value="MTV29727.1"/>
    <property type="molecule type" value="Genomic_DNA"/>
</dbReference>
<dbReference type="PROSITE" id="PS01229">
    <property type="entry name" value="COF_2"/>
    <property type="match status" value="1"/>
</dbReference>
<evidence type="ECO:0000313" key="19">
    <source>
        <dbReference type="Proteomes" id="UP000439113"/>
    </source>
</evidence>
<dbReference type="InterPro" id="IPR023214">
    <property type="entry name" value="HAD_sf"/>
</dbReference>
<feature type="binding site" evidence="16">
    <location>
        <position position="545"/>
    </location>
    <ligand>
        <name>Mg(2+)</name>
        <dbReference type="ChEBI" id="CHEBI:18420"/>
    </ligand>
</feature>
<keyword evidence="6 16" id="KW-0812">Transmembrane</keyword>
<evidence type="ECO:0000256" key="3">
    <source>
        <dbReference type="ARBA" id="ARBA00022475"/>
    </source>
</evidence>
<evidence type="ECO:0000256" key="15">
    <source>
        <dbReference type="ARBA" id="ARBA00023136"/>
    </source>
</evidence>
<dbReference type="HAMAP" id="MF_00285">
    <property type="entry name" value="KdpB"/>
    <property type="match status" value="1"/>
</dbReference>
<keyword evidence="15 16" id="KW-0472">Membrane</keyword>
<feature type="transmembrane region" description="Helical" evidence="16">
    <location>
        <begin position="256"/>
        <end position="282"/>
    </location>
</feature>
<proteinExistence type="inferred from homology"/>
<dbReference type="PANTHER" id="PTHR43743:SF1">
    <property type="entry name" value="POTASSIUM-TRANSPORTING ATPASE ATP-BINDING SUBUNIT"/>
    <property type="match status" value="1"/>
</dbReference>
<evidence type="ECO:0000256" key="1">
    <source>
        <dbReference type="ARBA" id="ARBA00004370"/>
    </source>
</evidence>
<dbReference type="FunFam" id="2.70.150.10:FF:000033">
    <property type="entry name" value="Potassium-transporting ATPase ATP-binding subunit"/>
    <property type="match status" value="1"/>
</dbReference>
<evidence type="ECO:0000256" key="4">
    <source>
        <dbReference type="ARBA" id="ARBA00022538"/>
    </source>
</evidence>
<keyword evidence="9 16" id="KW-0067">ATP-binding</keyword>
<keyword evidence="2 16" id="KW-0813">Transport</keyword>
<evidence type="ECO:0000256" key="12">
    <source>
        <dbReference type="ARBA" id="ARBA00022967"/>
    </source>
</evidence>
<feature type="transmembrane region" description="Helical" evidence="16">
    <location>
        <begin position="227"/>
        <end position="250"/>
    </location>
</feature>
<gene>
    <name evidence="16 18" type="primary">kdpB</name>
    <name evidence="18" type="ORF">GJ654_01820</name>
</gene>
<feature type="binding site" evidence="16">
    <location>
        <begin position="385"/>
        <end position="392"/>
    </location>
    <ligand>
        <name>ATP</name>
        <dbReference type="ChEBI" id="CHEBI:30616"/>
    </ligand>
</feature>
<dbReference type="InterPro" id="IPR044492">
    <property type="entry name" value="P_typ_ATPase_HD_dom"/>
</dbReference>
<sequence>MSAKSEARHSLALFDPALLLTAGGDAFKKLNPAKLMRNPVIFVTEVVAALVTILWLRAFFYGTGSPFFSGQIALWLWFTVLFATFAEALAEGRGKAQAANLRATRSDTMAKRLIDPTGENHLQAVVEKVSALSLLPGDVVLVEAGDVIPSDGEIVEGVASVNESAITGESAPVIREAGGDRSAVTGGTSVLSDWIKVRVTAQPGETFIDRMIALVEGAERQKTPNELALSVLLAGLTLIFLIAVVTLYGLAVYSGAVPSVVVLVALLITLIPTTIGGLLSAIGIAGMDRLVRFNVLVTSGRAVEAAGDVDTLLLDKTGTVTFGNRMATEFLPLPGVDPRRLAEAALLASLADETPEGRSIVALAKAEFGLSEPNLADQPMHVVPFAAQTRLSGVDLGERGLRKGAVDSVLKFSGLALDQAPAEFRTTVDRISRAGGTPLAVAEFFPPAAPAQAVGAQAAPVANSQLLGLIHLKDVVKPGIKARFAELRAMGIKTVMITGDNPLTAAAIATEAGVDDFLAEATPEDKLKFIRKEQTGGRLVAMCGDGTNDAPALAQADVGVAMQTGTQAAREAGNMVDLDSDPTKLIEVVEIGKQLLMTRGSLTTFSIANDVAKYFAILPALFAATYPELGALNIMHLASPQSAILSAVIFNALIIVALIPLALKGVKYRAVGAASLLRRNLAVYGLGGLIAPFIGIKLIDLAVAGMHLA</sequence>
<comment type="caution">
    <text evidence="16">Lacks conserved residue(s) required for the propagation of feature annotation.</text>
</comment>
<dbReference type="SFLD" id="SFLDF00027">
    <property type="entry name" value="p-type_atpase"/>
    <property type="match status" value="1"/>
</dbReference>
<dbReference type="InterPro" id="IPR001757">
    <property type="entry name" value="P_typ_ATPase"/>
</dbReference>
<dbReference type="PROSITE" id="PS00154">
    <property type="entry name" value="ATPASE_E1_E2"/>
    <property type="match status" value="1"/>
</dbReference>
<dbReference type="InterPro" id="IPR006391">
    <property type="entry name" value="P-type_ATPase_bsu_IA"/>
</dbReference>
<dbReference type="PRINTS" id="PR00119">
    <property type="entry name" value="CATATPASE"/>
</dbReference>
<keyword evidence="13 16" id="KW-1133">Transmembrane helix</keyword>
<dbReference type="Proteomes" id="UP000439113">
    <property type="component" value="Unassembled WGS sequence"/>
</dbReference>
<dbReference type="InterPro" id="IPR059000">
    <property type="entry name" value="ATPase_P-type_domA"/>
</dbReference>
<dbReference type="InterPro" id="IPR023298">
    <property type="entry name" value="ATPase_P-typ_TM_dom_sf"/>
</dbReference>
<keyword evidence="3 16" id="KW-1003">Cell membrane</keyword>
<dbReference type="SUPFAM" id="SSF81665">
    <property type="entry name" value="Calcium ATPase, transmembrane domain M"/>
    <property type="match status" value="1"/>
</dbReference>
<evidence type="ECO:0000256" key="13">
    <source>
        <dbReference type="ARBA" id="ARBA00022989"/>
    </source>
</evidence>
<dbReference type="EC" id="7.2.2.6" evidence="16"/>
<evidence type="ECO:0000256" key="7">
    <source>
        <dbReference type="ARBA" id="ARBA00022723"/>
    </source>
</evidence>
<feature type="binding site" evidence="16">
    <location>
        <position position="549"/>
    </location>
    <ligand>
        <name>Mg(2+)</name>
        <dbReference type="ChEBI" id="CHEBI:18420"/>
    </ligand>
</feature>
<feature type="transmembrane region" description="Helical" evidence="16">
    <location>
        <begin position="72"/>
        <end position="90"/>
    </location>
</feature>
<comment type="subcellular location">
    <subcellularLocation>
        <location evidence="16">Cell membrane</location>
        <topology evidence="16">Multi-pass membrane protein</topology>
    </subcellularLocation>
    <subcellularLocation>
        <location evidence="1">Membrane</location>
    </subcellularLocation>
</comment>
<dbReference type="SUPFAM" id="SSF81660">
    <property type="entry name" value="Metal cation-transporting ATPase, ATP-binding domain N"/>
    <property type="match status" value="1"/>
</dbReference>
<dbReference type="OrthoDB" id="9813266at2"/>
<name>A0A6N8DHM5_RHOAC</name>
<feature type="binding site" evidence="16">
    <location>
        <position position="352"/>
    </location>
    <ligand>
        <name>ATP</name>
        <dbReference type="ChEBI" id="CHEBI:30616"/>
    </ligand>
</feature>
<evidence type="ECO:0000313" key="18">
    <source>
        <dbReference type="EMBL" id="MTV29727.1"/>
    </source>
</evidence>
<dbReference type="SUPFAM" id="SSF56784">
    <property type="entry name" value="HAD-like"/>
    <property type="match status" value="1"/>
</dbReference>
<dbReference type="InterPro" id="IPR018303">
    <property type="entry name" value="ATPase_P-typ_P_site"/>
</dbReference>
<dbReference type="GO" id="GO:0005524">
    <property type="term" value="F:ATP binding"/>
    <property type="evidence" value="ECO:0007669"/>
    <property type="project" value="UniProtKB-UniRule"/>
</dbReference>
<evidence type="ECO:0000256" key="16">
    <source>
        <dbReference type="HAMAP-Rule" id="MF_00285"/>
    </source>
</evidence>
<keyword evidence="10 16" id="KW-0460">Magnesium</keyword>
<evidence type="ECO:0000259" key="17">
    <source>
        <dbReference type="Pfam" id="PF00122"/>
    </source>
</evidence>
<dbReference type="InterPro" id="IPR023299">
    <property type="entry name" value="ATPase_P-typ_cyto_dom_N"/>
</dbReference>
<comment type="function">
    <text evidence="16">Part of the high-affinity ATP-driven potassium transport (or Kdp) system, which catalyzes the hydrolysis of ATP coupled with the electrogenic transport of potassium into the cytoplasm. This subunit is responsible for energy coupling to the transport system and for the release of the potassium ions to the cytoplasm.</text>
</comment>
<keyword evidence="14 16" id="KW-0406">Ion transport</keyword>
<dbReference type="GO" id="GO:0000287">
    <property type="term" value="F:magnesium ion binding"/>
    <property type="evidence" value="ECO:0007669"/>
    <property type="project" value="UniProtKB-UniRule"/>
</dbReference>
<evidence type="ECO:0000256" key="11">
    <source>
        <dbReference type="ARBA" id="ARBA00022958"/>
    </source>
</evidence>
<dbReference type="GO" id="GO:0008556">
    <property type="term" value="F:P-type potassium transmembrane transporter activity"/>
    <property type="evidence" value="ECO:0007669"/>
    <property type="project" value="UniProtKB-UniRule"/>
</dbReference>
<feature type="transmembrane region" description="Helical" evidence="16">
    <location>
        <begin position="683"/>
        <end position="703"/>
    </location>
</feature>
<dbReference type="InterPro" id="IPR036412">
    <property type="entry name" value="HAD-like_sf"/>
</dbReference>
<dbReference type="Gene3D" id="3.40.1110.10">
    <property type="entry name" value="Calcium-transporting ATPase, cytoplasmic domain N"/>
    <property type="match status" value="1"/>
</dbReference>
<dbReference type="InterPro" id="IPR008250">
    <property type="entry name" value="ATPase_P-typ_transduc_dom_A_sf"/>
</dbReference>
<dbReference type="SFLD" id="SFLDG00002">
    <property type="entry name" value="C1.7:_P-type_atpase_like"/>
    <property type="match status" value="1"/>
</dbReference>
<reference evidence="18 19" key="1">
    <citation type="submission" date="2019-11" db="EMBL/GenBank/DDBJ databases">
        <title>Whole-genome sequence of a Rhodoblastus acidophilus DSM 142.</title>
        <authorList>
            <person name="Kyndt J.A."/>
            <person name="Meyer T.E."/>
        </authorList>
    </citation>
    <scope>NUCLEOTIDE SEQUENCE [LARGE SCALE GENOMIC DNA]</scope>
    <source>
        <strain evidence="18 19">DSM 142</strain>
    </source>
</reference>
<feature type="binding site" evidence="16">
    <location>
        <position position="356"/>
    </location>
    <ligand>
        <name>ATP</name>
        <dbReference type="ChEBI" id="CHEBI:30616"/>
    </ligand>
</feature>
<feature type="domain" description="P-type ATPase A" evidence="17">
    <location>
        <begin position="125"/>
        <end position="216"/>
    </location>
</feature>
<protein>
    <recommendedName>
        <fullName evidence="16">Potassium-transporting ATPase ATP-binding subunit</fullName>
        <ecNumber evidence="16">7.2.2.6</ecNumber>
    </recommendedName>
    <alternativeName>
        <fullName evidence="16">ATP phosphohydrolase [potassium-transporting] B chain</fullName>
    </alternativeName>
    <alternativeName>
        <fullName evidence="16">Potassium-binding and translocating subunit B</fullName>
    </alternativeName>
    <alternativeName>
        <fullName evidence="16">Potassium-translocating ATPase B chain</fullName>
    </alternativeName>
</protein>
<comment type="similarity">
    <text evidence="16">Belongs to the cation transport ATPase (P-type) (TC 3.A.3) family. Type IA subfamily.</text>
</comment>